<accession>A0ACC0LUP9</accession>
<keyword evidence="2" id="KW-1185">Reference proteome</keyword>
<name>A0ACC0LUP9_RHOML</name>
<dbReference type="EMBL" id="CM046398">
    <property type="protein sequence ID" value="KAI8532548.1"/>
    <property type="molecule type" value="Genomic_DNA"/>
</dbReference>
<evidence type="ECO:0000313" key="1">
    <source>
        <dbReference type="EMBL" id="KAI8532548.1"/>
    </source>
</evidence>
<organism evidence="1 2">
    <name type="scientific">Rhododendron molle</name>
    <name type="common">Chinese azalea</name>
    <name type="synonym">Azalea mollis</name>
    <dbReference type="NCBI Taxonomy" id="49168"/>
    <lineage>
        <taxon>Eukaryota</taxon>
        <taxon>Viridiplantae</taxon>
        <taxon>Streptophyta</taxon>
        <taxon>Embryophyta</taxon>
        <taxon>Tracheophyta</taxon>
        <taxon>Spermatophyta</taxon>
        <taxon>Magnoliopsida</taxon>
        <taxon>eudicotyledons</taxon>
        <taxon>Gunneridae</taxon>
        <taxon>Pentapetalae</taxon>
        <taxon>asterids</taxon>
        <taxon>Ericales</taxon>
        <taxon>Ericaceae</taxon>
        <taxon>Ericoideae</taxon>
        <taxon>Rhodoreae</taxon>
        <taxon>Rhododendron</taxon>
    </lineage>
</organism>
<comment type="caution">
    <text evidence="1">The sequence shown here is derived from an EMBL/GenBank/DDBJ whole genome shotgun (WGS) entry which is preliminary data.</text>
</comment>
<evidence type="ECO:0000313" key="2">
    <source>
        <dbReference type="Proteomes" id="UP001062846"/>
    </source>
</evidence>
<reference evidence="1" key="1">
    <citation type="submission" date="2022-02" db="EMBL/GenBank/DDBJ databases">
        <title>Plant Genome Project.</title>
        <authorList>
            <person name="Zhang R.-G."/>
        </authorList>
    </citation>
    <scope>NUCLEOTIDE SEQUENCE</scope>
    <source>
        <strain evidence="1">AT1</strain>
    </source>
</reference>
<gene>
    <name evidence="1" type="ORF">RHMOL_Rhmol11G0222300</name>
</gene>
<dbReference type="Proteomes" id="UP001062846">
    <property type="component" value="Chromosome 11"/>
</dbReference>
<protein>
    <submittedName>
        <fullName evidence="1">Uncharacterized protein</fullName>
    </submittedName>
</protein>
<proteinExistence type="predicted"/>
<sequence length="473" mass="55340">MQGYAISIKNSKKDEYVIIGCDRGGRYRNKWHVPIERRQRKTATRLIDCPFQIYSKRHADGFWVLEVKNSSHNHEPSSDMSGHPSCRRLSKEEIMSIEKMTRSGVPPRQILSSLRQRNPKLQAISRTIYNMKVKLKNDNLAGRTMIQALFEEFCQGDFTFYVANDQNGHLTHLFFAHPSSIALTRSYTTVFVMDCTYKTNRYKMPLLDIVGVSSFNSSFYSCFVFLAKEGEEDYVWALQMFRKVLGPACYPTVIVSDRELALMNAIKVVFPMTTNLLCVWHIEKNILANCKSHFKTQEDWTTFLDTWNEVISSPDKGAFDEAWKLFELLYNEKEYVLSYIQRTWLPFKERFVKAWTEKCAHFGNRVSSRVEGAHGKLKKYLQVSTGDLHQVKNKICLAIENEFKEINAQLSSEKIRIPHNCNISFLKEIINRVCQCMLWERYLNNMKWLNKGQCSQFARDTSWQQWVSLVHIR</sequence>